<dbReference type="RefSeq" id="XP_056502074.1">
    <property type="nucleotide sequence ID" value="XM_056642662.1"/>
</dbReference>
<keyword evidence="3" id="KW-1185">Reference proteome</keyword>
<protein>
    <submittedName>
        <fullName evidence="2">Uncharacterized protein</fullName>
    </submittedName>
</protein>
<evidence type="ECO:0000256" key="1">
    <source>
        <dbReference type="SAM" id="MobiDB-lite"/>
    </source>
</evidence>
<dbReference type="EMBL" id="JAPQKT010000003">
    <property type="protein sequence ID" value="KAJ5234574.1"/>
    <property type="molecule type" value="Genomic_DNA"/>
</dbReference>
<evidence type="ECO:0000313" key="3">
    <source>
        <dbReference type="Proteomes" id="UP001147733"/>
    </source>
</evidence>
<dbReference type="AlphaFoldDB" id="A0A9W9P347"/>
<feature type="region of interest" description="Disordered" evidence="1">
    <location>
        <begin position="58"/>
        <end position="157"/>
    </location>
</feature>
<reference evidence="2" key="1">
    <citation type="submission" date="2022-11" db="EMBL/GenBank/DDBJ databases">
        <authorList>
            <person name="Petersen C."/>
        </authorList>
    </citation>
    <scope>NUCLEOTIDE SEQUENCE</scope>
    <source>
        <strain evidence="2">IBT 23319</strain>
    </source>
</reference>
<evidence type="ECO:0000313" key="2">
    <source>
        <dbReference type="EMBL" id="KAJ5234574.1"/>
    </source>
</evidence>
<gene>
    <name evidence="2" type="ORF">N7469_003742</name>
</gene>
<proteinExistence type="predicted"/>
<dbReference type="OrthoDB" id="4366145at2759"/>
<name>A0A9W9P347_PENCI</name>
<dbReference type="Proteomes" id="UP001147733">
    <property type="component" value="Unassembled WGS sequence"/>
</dbReference>
<comment type="caution">
    <text evidence="2">The sequence shown here is derived from an EMBL/GenBank/DDBJ whole genome shotgun (WGS) entry which is preliminary data.</text>
</comment>
<feature type="region of interest" description="Disordered" evidence="1">
    <location>
        <begin position="404"/>
        <end position="426"/>
    </location>
</feature>
<feature type="compositionally biased region" description="Pro residues" evidence="1">
    <location>
        <begin position="142"/>
        <end position="151"/>
    </location>
</feature>
<accession>A0A9W9P347</accession>
<organism evidence="2 3">
    <name type="scientific">Penicillium citrinum</name>
    <dbReference type="NCBI Taxonomy" id="5077"/>
    <lineage>
        <taxon>Eukaryota</taxon>
        <taxon>Fungi</taxon>
        <taxon>Dikarya</taxon>
        <taxon>Ascomycota</taxon>
        <taxon>Pezizomycotina</taxon>
        <taxon>Eurotiomycetes</taxon>
        <taxon>Eurotiomycetidae</taxon>
        <taxon>Eurotiales</taxon>
        <taxon>Aspergillaceae</taxon>
        <taxon>Penicillium</taxon>
    </lineage>
</organism>
<reference evidence="2" key="2">
    <citation type="journal article" date="2023" name="IMA Fungus">
        <title>Comparative genomic study of the Penicillium genus elucidates a diverse pangenome and 15 lateral gene transfer events.</title>
        <authorList>
            <person name="Petersen C."/>
            <person name="Sorensen T."/>
            <person name="Nielsen M.R."/>
            <person name="Sondergaard T.E."/>
            <person name="Sorensen J.L."/>
            <person name="Fitzpatrick D.A."/>
            <person name="Frisvad J.C."/>
            <person name="Nielsen K.L."/>
        </authorList>
    </citation>
    <scope>NUCLEOTIDE SEQUENCE</scope>
    <source>
        <strain evidence="2">IBT 23319</strain>
    </source>
</reference>
<feature type="compositionally biased region" description="Pro residues" evidence="1">
    <location>
        <begin position="91"/>
        <end position="121"/>
    </location>
</feature>
<feature type="compositionally biased region" description="Low complexity" evidence="1">
    <location>
        <begin position="78"/>
        <end position="90"/>
    </location>
</feature>
<sequence length="426" mass="46319">MGQYPVQPLWFVNEFRPTQIASRLIVAGIKGVCQRCIQPCIDALHVDTREAVAQGEGIVVPAPSPHPSPFPSPPSPAAGPSSSAGSAQSGSPPPSVFPVPPPAISPAPSSSPVPAPLPPAAGSPTDSDSDGPAHIEHAPAQPQSPPQPQPQIPTQSVSVYQAWHRTAQWPLMYGRLQVHGYQRRQWIADPSVPHCNVNPCTLDISTLKTRYPFEHAPQQVSTLGIEFDPQMRSLGIISPNDPPENLPWTLVIRHDDLVWMGNTHKGMIMLRVIARKDQGSGTPQISEVSHALYTRNFPIDTLNYIFVEMIANQETRAFLSNVLYTAAYSLDRLPHSPHSWDYATPEYDALLGTPIGKIAAAIVLGAFPRGTRRIGRIVTWNSLWSVGHNNLFVHMRFDIEMNTGTPIGSGPGTTPGSATRMNSSWY</sequence>
<dbReference type="GeneID" id="81381829"/>
<feature type="compositionally biased region" description="Pro residues" evidence="1">
    <location>
        <begin position="62"/>
        <end position="77"/>
    </location>
</feature>